<keyword evidence="1 4" id="KW-0808">Transferase</keyword>
<dbReference type="CDD" id="cd04301">
    <property type="entry name" value="NAT_SF"/>
    <property type="match status" value="1"/>
</dbReference>
<feature type="domain" description="N-acetyltransferase" evidence="3">
    <location>
        <begin position="32"/>
        <end position="177"/>
    </location>
</feature>
<evidence type="ECO:0000259" key="3">
    <source>
        <dbReference type="PROSITE" id="PS51186"/>
    </source>
</evidence>
<proteinExistence type="predicted"/>
<dbReference type="RefSeq" id="WP_161837567.1">
    <property type="nucleotide sequence ID" value="NZ_CP048000.1"/>
</dbReference>
<dbReference type="SUPFAM" id="SSF55729">
    <property type="entry name" value="Acyl-CoA N-acyltransferases (Nat)"/>
    <property type="match status" value="1"/>
</dbReference>
<evidence type="ECO:0000313" key="4">
    <source>
        <dbReference type="EMBL" id="QHQ60733.1"/>
    </source>
</evidence>
<dbReference type="GO" id="GO:0016747">
    <property type="term" value="F:acyltransferase activity, transferring groups other than amino-acyl groups"/>
    <property type="evidence" value="ECO:0007669"/>
    <property type="project" value="InterPro"/>
</dbReference>
<keyword evidence="2" id="KW-0012">Acyltransferase</keyword>
<dbReference type="Gene3D" id="3.40.630.30">
    <property type="match status" value="1"/>
</dbReference>
<dbReference type="PANTHER" id="PTHR42919:SF8">
    <property type="entry name" value="N-ALPHA-ACETYLTRANSFERASE 50"/>
    <property type="match status" value="1"/>
</dbReference>
<dbReference type="EMBL" id="CP048000">
    <property type="protein sequence ID" value="QHQ60733.1"/>
    <property type="molecule type" value="Genomic_DNA"/>
</dbReference>
<dbReference type="InterPro" id="IPR051556">
    <property type="entry name" value="N-term/lysine_N-AcTrnsfr"/>
</dbReference>
<evidence type="ECO:0000256" key="1">
    <source>
        <dbReference type="ARBA" id="ARBA00022679"/>
    </source>
</evidence>
<dbReference type="AlphaFoldDB" id="A0A6P1TJW4"/>
<accession>A0A6P1TJW4</accession>
<dbReference type="PROSITE" id="PS51186">
    <property type="entry name" value="GNAT"/>
    <property type="match status" value="1"/>
</dbReference>
<organism evidence="4 5">
    <name type="scientific">Anaerocolumna sedimenticola</name>
    <dbReference type="NCBI Taxonomy" id="2696063"/>
    <lineage>
        <taxon>Bacteria</taxon>
        <taxon>Bacillati</taxon>
        <taxon>Bacillota</taxon>
        <taxon>Clostridia</taxon>
        <taxon>Lachnospirales</taxon>
        <taxon>Lachnospiraceae</taxon>
        <taxon>Anaerocolumna</taxon>
    </lineage>
</organism>
<keyword evidence="5" id="KW-1185">Reference proteome</keyword>
<evidence type="ECO:0000256" key="2">
    <source>
        <dbReference type="ARBA" id="ARBA00023315"/>
    </source>
</evidence>
<dbReference type="Pfam" id="PF00583">
    <property type="entry name" value="Acetyltransf_1"/>
    <property type="match status" value="1"/>
</dbReference>
<protein>
    <submittedName>
        <fullName evidence="4">GNAT family N-acetyltransferase</fullName>
    </submittedName>
</protein>
<name>A0A6P1TJW4_9FIRM</name>
<sequence length="177" mass="20859">MMKSDSQLIINGLNFTPVVMEDEIKKVAAAATKIWHEHFTAILSSEQIDYMVDKFQSEKAITNQIETSSYRYYMIRVEEKLIGYFAIKEEEPEKSLFLSKLYLYKEYRGYGIASKAFEFMTDLCRQKGYHKIWLTVNRYNENTIKVYEKKGFIKVRTQVADIGNGFVMDDYIMEKTI</sequence>
<reference evidence="4 5" key="1">
    <citation type="submission" date="2020-01" db="EMBL/GenBank/DDBJ databases">
        <title>Genome analysis of Anaerocolumna sp. CBA3638.</title>
        <authorList>
            <person name="Kim J."/>
            <person name="Roh S.W."/>
        </authorList>
    </citation>
    <scope>NUCLEOTIDE SEQUENCE [LARGE SCALE GENOMIC DNA]</scope>
    <source>
        <strain evidence="4 5">CBA3638</strain>
    </source>
</reference>
<dbReference type="InterPro" id="IPR000182">
    <property type="entry name" value="GNAT_dom"/>
</dbReference>
<dbReference type="PANTHER" id="PTHR42919">
    <property type="entry name" value="N-ALPHA-ACETYLTRANSFERASE"/>
    <property type="match status" value="1"/>
</dbReference>
<dbReference type="KEGG" id="anr:Ana3638_08050"/>
<dbReference type="InterPro" id="IPR016181">
    <property type="entry name" value="Acyl_CoA_acyltransferase"/>
</dbReference>
<gene>
    <name evidence="4" type="ORF">Ana3638_08050</name>
</gene>
<dbReference type="Proteomes" id="UP000464314">
    <property type="component" value="Chromosome"/>
</dbReference>
<evidence type="ECO:0000313" key="5">
    <source>
        <dbReference type="Proteomes" id="UP000464314"/>
    </source>
</evidence>